<dbReference type="GO" id="GO:0020037">
    <property type="term" value="F:heme binding"/>
    <property type="evidence" value="ECO:0007669"/>
    <property type="project" value="InterPro"/>
</dbReference>
<evidence type="ECO:0000256" key="1">
    <source>
        <dbReference type="ARBA" id="ARBA00001971"/>
    </source>
</evidence>
<keyword evidence="8" id="KW-0472">Membrane</keyword>
<dbReference type="PRINTS" id="PR00385">
    <property type="entry name" value="P450"/>
</dbReference>
<proteinExistence type="inferred from homology"/>
<comment type="cofactor">
    <cofactor evidence="1 5">
        <name>heme</name>
        <dbReference type="ChEBI" id="CHEBI:30413"/>
    </cofactor>
</comment>
<dbReference type="Gene3D" id="1.10.630.10">
    <property type="entry name" value="Cytochrome P450"/>
    <property type="match status" value="1"/>
</dbReference>
<dbReference type="SUPFAM" id="SSF48264">
    <property type="entry name" value="Cytochrome P450"/>
    <property type="match status" value="1"/>
</dbReference>
<evidence type="ECO:0000256" key="2">
    <source>
        <dbReference type="ARBA" id="ARBA00010617"/>
    </source>
</evidence>
<keyword evidence="5 6" id="KW-0349">Heme</keyword>
<organism evidence="9 10">
    <name type="scientific">Orbilia brochopaga</name>
    <dbReference type="NCBI Taxonomy" id="3140254"/>
    <lineage>
        <taxon>Eukaryota</taxon>
        <taxon>Fungi</taxon>
        <taxon>Dikarya</taxon>
        <taxon>Ascomycota</taxon>
        <taxon>Pezizomycotina</taxon>
        <taxon>Orbiliomycetes</taxon>
        <taxon>Orbiliales</taxon>
        <taxon>Orbiliaceae</taxon>
        <taxon>Orbilia</taxon>
    </lineage>
</organism>
<dbReference type="InterPro" id="IPR001128">
    <property type="entry name" value="Cyt_P450"/>
</dbReference>
<dbReference type="CDD" id="cd11070">
    <property type="entry name" value="CYP56-like"/>
    <property type="match status" value="1"/>
</dbReference>
<dbReference type="GO" id="GO:0004497">
    <property type="term" value="F:monooxygenase activity"/>
    <property type="evidence" value="ECO:0007669"/>
    <property type="project" value="UniProtKB-KW"/>
</dbReference>
<comment type="similarity">
    <text evidence="2 6">Belongs to the cytochrome P450 family.</text>
</comment>
<keyword evidence="3 5" id="KW-0479">Metal-binding</keyword>
<evidence type="ECO:0008006" key="11">
    <source>
        <dbReference type="Google" id="ProtNLM"/>
    </source>
</evidence>
<accession>A0AAV9U309</accession>
<evidence type="ECO:0000256" key="3">
    <source>
        <dbReference type="ARBA" id="ARBA00022723"/>
    </source>
</evidence>
<keyword evidence="8" id="KW-1133">Transmembrane helix</keyword>
<sequence length="638" mass="72240">MVSAVLLLLVSFPVYYIISSSYSLWKNVQKAKRSGLPYVIVPIYTYNPLWILTGRRLLKWVVRKYPDAWITQKYLLHLIPEWSLRYGYDPFRTHGDTFMTVTPVNCHIWIADRQVISQVSSRREDFPKPLWMYRTVNVFGRNVVTTEGAEWRLHRKITAPSFGEKNNALVFDETIRQGRQMLRKWTGDDGAGNITIRDVLNDTMRLSLHVISGAGFGVPLQWPGTTEDADIIRPLSSGSSHRHSLSFKDALAGLLHNLMIVLVFPKWLLRNAPFQWARNAAQAAAEYEAYMDELFAEKKREAIAGEKADGMDIMGALVKNSYGPESRSNAQSNAKSTPGDIERLTLSDSEILGNAFVFLLAGHETSAGALHYGMIFLALYPEAQRQLQADIDRIFGDRAVEDWEYSRDVTAMQNSMIAAVMNEELRVVPPVVSIPKKVSVQQDQVVMVNGKQTVWPKGSAISFSAYAMHRNPKYWPSTGESKVTGAKDDLEDFIPKRWLAESREETQQETVGEDEESPTGKDTGHLYRPPRGSYIPFSDGARSCLGKRFAQVEIMVLLAMIFQKYSVELALDEAASDEDVSKMGPNERISLYNAQRATARSVIRNCSMIRITVQIRNAYVPIRLVPRGEERFIHLLDY</sequence>
<evidence type="ECO:0000256" key="5">
    <source>
        <dbReference type="PIRSR" id="PIRSR602401-1"/>
    </source>
</evidence>
<keyword evidence="6" id="KW-0503">Monooxygenase</keyword>
<evidence type="ECO:0000256" key="4">
    <source>
        <dbReference type="ARBA" id="ARBA00023004"/>
    </source>
</evidence>
<keyword evidence="4 5" id="KW-0408">Iron</keyword>
<dbReference type="Pfam" id="PF00067">
    <property type="entry name" value="p450"/>
    <property type="match status" value="1"/>
</dbReference>
<dbReference type="InterPro" id="IPR002401">
    <property type="entry name" value="Cyt_P450_E_grp-I"/>
</dbReference>
<reference evidence="9 10" key="1">
    <citation type="submission" date="2019-10" db="EMBL/GenBank/DDBJ databases">
        <authorList>
            <person name="Palmer J.M."/>
        </authorList>
    </citation>
    <scope>NUCLEOTIDE SEQUENCE [LARGE SCALE GENOMIC DNA]</scope>
    <source>
        <strain evidence="9 10">TWF696</strain>
    </source>
</reference>
<feature type="binding site" description="axial binding residue" evidence="5">
    <location>
        <position position="544"/>
    </location>
    <ligand>
        <name>heme</name>
        <dbReference type="ChEBI" id="CHEBI:30413"/>
    </ligand>
    <ligandPart>
        <name>Fe</name>
        <dbReference type="ChEBI" id="CHEBI:18248"/>
    </ligandPart>
</feature>
<evidence type="ECO:0000313" key="10">
    <source>
        <dbReference type="Proteomes" id="UP001375240"/>
    </source>
</evidence>
<dbReference type="PROSITE" id="PS00086">
    <property type="entry name" value="CYTOCHROME_P450"/>
    <property type="match status" value="1"/>
</dbReference>
<keyword evidence="6" id="KW-0560">Oxidoreductase</keyword>
<evidence type="ECO:0000256" key="6">
    <source>
        <dbReference type="RuleBase" id="RU000461"/>
    </source>
</evidence>
<evidence type="ECO:0000256" key="8">
    <source>
        <dbReference type="SAM" id="Phobius"/>
    </source>
</evidence>
<protein>
    <recommendedName>
        <fullName evidence="11">Cytochrome P450</fullName>
    </recommendedName>
</protein>
<name>A0AAV9U309_9PEZI</name>
<dbReference type="InterPro" id="IPR036396">
    <property type="entry name" value="Cyt_P450_sf"/>
</dbReference>
<dbReference type="GO" id="GO:0005506">
    <property type="term" value="F:iron ion binding"/>
    <property type="evidence" value="ECO:0007669"/>
    <property type="project" value="InterPro"/>
</dbReference>
<dbReference type="InterPro" id="IPR050121">
    <property type="entry name" value="Cytochrome_P450_monoxygenase"/>
</dbReference>
<feature type="region of interest" description="Disordered" evidence="7">
    <location>
        <begin position="499"/>
        <end position="530"/>
    </location>
</feature>
<dbReference type="AlphaFoldDB" id="A0AAV9U309"/>
<keyword evidence="8" id="KW-0812">Transmembrane</keyword>
<dbReference type="PRINTS" id="PR00463">
    <property type="entry name" value="EP450I"/>
</dbReference>
<dbReference type="PANTHER" id="PTHR24305">
    <property type="entry name" value="CYTOCHROME P450"/>
    <property type="match status" value="1"/>
</dbReference>
<keyword evidence="10" id="KW-1185">Reference proteome</keyword>
<comment type="caution">
    <text evidence="9">The sequence shown here is derived from an EMBL/GenBank/DDBJ whole genome shotgun (WGS) entry which is preliminary data.</text>
</comment>
<dbReference type="EMBL" id="JAVHNQ010000013">
    <property type="protein sequence ID" value="KAK6334029.1"/>
    <property type="molecule type" value="Genomic_DNA"/>
</dbReference>
<dbReference type="GO" id="GO:0016705">
    <property type="term" value="F:oxidoreductase activity, acting on paired donors, with incorporation or reduction of molecular oxygen"/>
    <property type="evidence" value="ECO:0007669"/>
    <property type="project" value="InterPro"/>
</dbReference>
<evidence type="ECO:0000256" key="7">
    <source>
        <dbReference type="SAM" id="MobiDB-lite"/>
    </source>
</evidence>
<evidence type="ECO:0000313" key="9">
    <source>
        <dbReference type="EMBL" id="KAK6334029.1"/>
    </source>
</evidence>
<dbReference type="InterPro" id="IPR017972">
    <property type="entry name" value="Cyt_P450_CS"/>
</dbReference>
<dbReference type="Proteomes" id="UP001375240">
    <property type="component" value="Unassembled WGS sequence"/>
</dbReference>
<feature type="transmembrane region" description="Helical" evidence="8">
    <location>
        <begin position="35"/>
        <end position="53"/>
    </location>
</feature>
<dbReference type="PANTHER" id="PTHR24305:SF166">
    <property type="entry name" value="CYTOCHROME P450 12A4, MITOCHONDRIAL-RELATED"/>
    <property type="match status" value="1"/>
</dbReference>
<gene>
    <name evidence="9" type="ORF">TWF696_002537</name>
</gene>